<dbReference type="PANTHER" id="PTHR43297:SF2">
    <property type="entry name" value="DIPEPTIDE TRANSPORT ATP-BINDING PROTEIN DPPD"/>
    <property type="match status" value="1"/>
</dbReference>
<evidence type="ECO:0000313" key="8">
    <source>
        <dbReference type="EMBL" id="CAB4714401.1"/>
    </source>
</evidence>
<name>A0A6J6QRM1_9ZZZZ</name>
<keyword evidence="4" id="KW-0547">Nucleotide-binding</keyword>
<dbReference type="InterPro" id="IPR003439">
    <property type="entry name" value="ABC_transporter-like_ATP-bd"/>
</dbReference>
<dbReference type="EMBL" id="CAEZYB010000168">
    <property type="protein sequence ID" value="CAB4714401.1"/>
    <property type="molecule type" value="Genomic_DNA"/>
</dbReference>
<accession>A0A6J6QRM1</accession>
<dbReference type="SUPFAM" id="SSF52540">
    <property type="entry name" value="P-loop containing nucleoside triphosphate hydrolases"/>
    <property type="match status" value="1"/>
</dbReference>
<gene>
    <name evidence="8" type="ORF">UFOPK2646_01141</name>
</gene>
<evidence type="ECO:0000256" key="5">
    <source>
        <dbReference type="ARBA" id="ARBA00022840"/>
    </source>
</evidence>
<protein>
    <submittedName>
        <fullName evidence="8">Unannotated protein</fullName>
    </submittedName>
</protein>
<dbReference type="GO" id="GO:0016887">
    <property type="term" value="F:ATP hydrolysis activity"/>
    <property type="evidence" value="ECO:0007669"/>
    <property type="project" value="InterPro"/>
</dbReference>
<dbReference type="PROSITE" id="PS50893">
    <property type="entry name" value="ABC_TRANSPORTER_2"/>
    <property type="match status" value="1"/>
</dbReference>
<dbReference type="InterPro" id="IPR017871">
    <property type="entry name" value="ABC_transporter-like_CS"/>
</dbReference>
<keyword evidence="5" id="KW-0067">ATP-binding</keyword>
<keyword evidence="2" id="KW-0813">Transport</keyword>
<keyword evidence="6" id="KW-0472">Membrane</keyword>
<evidence type="ECO:0000256" key="3">
    <source>
        <dbReference type="ARBA" id="ARBA00022475"/>
    </source>
</evidence>
<dbReference type="Pfam" id="PF00005">
    <property type="entry name" value="ABC_tran"/>
    <property type="match status" value="1"/>
</dbReference>
<dbReference type="Gene3D" id="3.40.50.300">
    <property type="entry name" value="P-loop containing nucleotide triphosphate hydrolases"/>
    <property type="match status" value="1"/>
</dbReference>
<evidence type="ECO:0000256" key="4">
    <source>
        <dbReference type="ARBA" id="ARBA00022741"/>
    </source>
</evidence>
<dbReference type="AlphaFoldDB" id="A0A6J6QRM1"/>
<dbReference type="PANTHER" id="PTHR43297">
    <property type="entry name" value="OLIGOPEPTIDE TRANSPORT ATP-BINDING PROTEIN APPD"/>
    <property type="match status" value="1"/>
</dbReference>
<evidence type="ECO:0000256" key="1">
    <source>
        <dbReference type="ARBA" id="ARBA00004202"/>
    </source>
</evidence>
<dbReference type="InterPro" id="IPR027417">
    <property type="entry name" value="P-loop_NTPase"/>
</dbReference>
<feature type="domain" description="ABC transporter" evidence="7">
    <location>
        <begin position="4"/>
        <end position="253"/>
    </location>
</feature>
<dbReference type="PROSITE" id="PS00211">
    <property type="entry name" value="ABC_TRANSPORTER_1"/>
    <property type="match status" value="1"/>
</dbReference>
<evidence type="ECO:0000256" key="6">
    <source>
        <dbReference type="ARBA" id="ARBA00023136"/>
    </source>
</evidence>
<comment type="subcellular location">
    <subcellularLocation>
        <location evidence="1">Cell membrane</location>
        <topology evidence="1">Peripheral membrane protein</topology>
    </subcellularLocation>
</comment>
<keyword evidence="3" id="KW-1003">Cell membrane</keyword>
<dbReference type="InterPro" id="IPR050388">
    <property type="entry name" value="ABC_Ni/Peptide_Import"/>
</dbReference>
<reference evidence="8" key="1">
    <citation type="submission" date="2020-05" db="EMBL/GenBank/DDBJ databases">
        <authorList>
            <person name="Chiriac C."/>
            <person name="Salcher M."/>
            <person name="Ghai R."/>
            <person name="Kavagutti S V."/>
        </authorList>
    </citation>
    <scope>NUCLEOTIDE SEQUENCE</scope>
</reference>
<organism evidence="8">
    <name type="scientific">freshwater metagenome</name>
    <dbReference type="NCBI Taxonomy" id="449393"/>
    <lineage>
        <taxon>unclassified sequences</taxon>
        <taxon>metagenomes</taxon>
        <taxon>ecological metagenomes</taxon>
    </lineage>
</organism>
<evidence type="ECO:0000259" key="7">
    <source>
        <dbReference type="PROSITE" id="PS50893"/>
    </source>
</evidence>
<dbReference type="GO" id="GO:0005524">
    <property type="term" value="F:ATP binding"/>
    <property type="evidence" value="ECO:0007669"/>
    <property type="project" value="UniProtKB-KW"/>
</dbReference>
<dbReference type="CDD" id="cd03257">
    <property type="entry name" value="ABC_NikE_OppD_transporters"/>
    <property type="match status" value="1"/>
</dbReference>
<sequence length="270" mass="28415">MNVLEIKNLDVTTPAGVKVVSGVSFSIAPGARLGLIGESGSGKSLTALAVIGLLSSQLKASGSVLLGDLNPQEILGAPERMLNTIRGKVASIIFQEPLTALDPLMKIGRQLAEPLRRHQGISGDALESAIIEALTEVRITNPARIAQSFPHQISGGERQRAAIAMALACQPSLLIADEPTTALDVTVQSEVLALLDSIVSERNMALLFISHDLAVVGQITDSVVVLKDGVVVESGSLQEIMADPKHPYTQDLVKNARVLDDALNIAKDGK</sequence>
<evidence type="ECO:0000256" key="2">
    <source>
        <dbReference type="ARBA" id="ARBA00022448"/>
    </source>
</evidence>
<dbReference type="SMART" id="SM00382">
    <property type="entry name" value="AAA"/>
    <property type="match status" value="1"/>
</dbReference>
<dbReference type="GO" id="GO:0005886">
    <property type="term" value="C:plasma membrane"/>
    <property type="evidence" value="ECO:0007669"/>
    <property type="project" value="UniProtKB-SubCell"/>
</dbReference>
<dbReference type="InterPro" id="IPR003593">
    <property type="entry name" value="AAA+_ATPase"/>
</dbReference>
<proteinExistence type="predicted"/>